<dbReference type="PANTHER" id="PTHR43229">
    <property type="entry name" value="NODULATION PROTEIN J"/>
    <property type="match status" value="1"/>
</dbReference>
<keyword evidence="4 5" id="KW-0472">Membrane</keyword>
<accession>A0A7Z0M4Y0</accession>
<keyword evidence="2 5" id="KW-0812">Transmembrane</keyword>
<dbReference type="Pfam" id="PF01061">
    <property type="entry name" value="ABC2_membrane"/>
    <property type="match status" value="1"/>
</dbReference>
<comment type="caution">
    <text evidence="7">The sequence shown here is derived from an EMBL/GenBank/DDBJ whole genome shotgun (WGS) entry which is preliminary data.</text>
</comment>
<feature type="transmembrane region" description="Helical" evidence="5">
    <location>
        <begin position="23"/>
        <end position="43"/>
    </location>
</feature>
<feature type="domain" description="ABC-2 type transporter transmembrane" evidence="6">
    <location>
        <begin position="31"/>
        <end position="213"/>
    </location>
</feature>
<feature type="transmembrane region" description="Helical" evidence="5">
    <location>
        <begin position="220"/>
        <end position="239"/>
    </location>
</feature>
<dbReference type="GO" id="GO:0140359">
    <property type="term" value="F:ABC-type transporter activity"/>
    <property type="evidence" value="ECO:0007669"/>
    <property type="project" value="InterPro"/>
</dbReference>
<name>A0A7Z0M4Y0_9STRE</name>
<evidence type="ECO:0000256" key="3">
    <source>
        <dbReference type="ARBA" id="ARBA00022989"/>
    </source>
</evidence>
<comment type="subcellular location">
    <subcellularLocation>
        <location evidence="1">Membrane</location>
        <topology evidence="1">Multi-pass membrane protein</topology>
    </subcellularLocation>
</comment>
<protein>
    <submittedName>
        <fullName evidence="7">ABC transporter permease</fullName>
    </submittedName>
</protein>
<evidence type="ECO:0000259" key="6">
    <source>
        <dbReference type="Pfam" id="PF01061"/>
    </source>
</evidence>
<evidence type="ECO:0000256" key="2">
    <source>
        <dbReference type="ARBA" id="ARBA00022692"/>
    </source>
</evidence>
<evidence type="ECO:0000256" key="5">
    <source>
        <dbReference type="SAM" id="Phobius"/>
    </source>
</evidence>
<keyword evidence="3 5" id="KW-1133">Transmembrane helix</keyword>
<proteinExistence type="predicted"/>
<dbReference type="InterPro" id="IPR013525">
    <property type="entry name" value="ABC2_TM"/>
</dbReference>
<evidence type="ECO:0000313" key="7">
    <source>
        <dbReference type="EMBL" id="NYS95965.1"/>
    </source>
</evidence>
<reference evidence="7 8" key="1">
    <citation type="submission" date="2020-07" db="EMBL/GenBank/DDBJ databases">
        <title>MOT database genomes.</title>
        <authorList>
            <person name="Joseph S."/>
            <person name="Aduse-Opoku J."/>
            <person name="Hashim A."/>
            <person name="Wade W."/>
            <person name="Curtis M."/>
        </authorList>
    </citation>
    <scope>NUCLEOTIDE SEQUENCE [LARGE SCALE GENOMIC DNA]</scope>
    <source>
        <strain evidence="7 8">STR</strain>
    </source>
</reference>
<dbReference type="Proteomes" id="UP000589521">
    <property type="component" value="Unassembled WGS sequence"/>
</dbReference>
<gene>
    <name evidence="7" type="ORF">HZY94_01910</name>
</gene>
<dbReference type="AlphaFoldDB" id="A0A7Z0M4Y0"/>
<evidence type="ECO:0000256" key="4">
    <source>
        <dbReference type="ARBA" id="ARBA00023136"/>
    </source>
</evidence>
<evidence type="ECO:0000313" key="8">
    <source>
        <dbReference type="Proteomes" id="UP000589521"/>
    </source>
</evidence>
<feature type="transmembrane region" description="Helical" evidence="5">
    <location>
        <begin position="134"/>
        <end position="157"/>
    </location>
</feature>
<sequence>MLQKQLKQIASLVEWTFLGNRHLFILCGAVQFLMTLALVYGYSLVMGEVSLEEKLYLGAGAITMGLISLGCTMAAQEVTGNRLDGMVEYLRTLPVPRITLVLADLVIWILASLPGIFLSLLVVYSKFQILPQNWLLVIPILDLVLVTMLLLGFSLAYSAPPSLTALVNQLVLMVGLLFSPILYPPSRLPEWIVSIYNYLPFVPAGNLVRNSLFQGQSVNIVDLGLLLFWSLLALSASLYQLERRD</sequence>
<feature type="transmembrane region" description="Helical" evidence="5">
    <location>
        <begin position="163"/>
        <end position="183"/>
    </location>
</feature>
<dbReference type="RefSeq" id="WP_179924792.1">
    <property type="nucleotide sequence ID" value="NZ_JACBXX010000064.1"/>
</dbReference>
<feature type="transmembrane region" description="Helical" evidence="5">
    <location>
        <begin position="55"/>
        <end position="75"/>
    </location>
</feature>
<evidence type="ECO:0000256" key="1">
    <source>
        <dbReference type="ARBA" id="ARBA00004141"/>
    </source>
</evidence>
<dbReference type="InterPro" id="IPR051784">
    <property type="entry name" value="Nod_factor_ABC_transporter"/>
</dbReference>
<dbReference type="GO" id="GO:0016020">
    <property type="term" value="C:membrane"/>
    <property type="evidence" value="ECO:0007669"/>
    <property type="project" value="UniProtKB-SubCell"/>
</dbReference>
<organism evidence="7 8">
    <name type="scientific">Streptococcus danieliae</name>
    <dbReference type="NCBI Taxonomy" id="747656"/>
    <lineage>
        <taxon>Bacteria</taxon>
        <taxon>Bacillati</taxon>
        <taxon>Bacillota</taxon>
        <taxon>Bacilli</taxon>
        <taxon>Lactobacillales</taxon>
        <taxon>Streptococcaceae</taxon>
        <taxon>Streptococcus</taxon>
    </lineage>
</organism>
<dbReference type="EMBL" id="JACBXX010000064">
    <property type="protein sequence ID" value="NYS95965.1"/>
    <property type="molecule type" value="Genomic_DNA"/>
</dbReference>
<feature type="transmembrane region" description="Helical" evidence="5">
    <location>
        <begin position="95"/>
        <end position="122"/>
    </location>
</feature>
<dbReference type="PANTHER" id="PTHR43229:SF2">
    <property type="entry name" value="NODULATION PROTEIN J"/>
    <property type="match status" value="1"/>
</dbReference>